<keyword evidence="3 6" id="KW-0731">Sigma factor</keyword>
<dbReference type="InterPro" id="IPR013249">
    <property type="entry name" value="RNA_pol_sigma70_r4_t2"/>
</dbReference>
<proteinExistence type="inferred from homology"/>
<dbReference type="Proteomes" id="UP000245166">
    <property type="component" value="Unassembled WGS sequence"/>
</dbReference>
<feature type="domain" description="RNA polymerase sigma factor 70 region 4 type 2" evidence="8">
    <location>
        <begin position="107"/>
        <end position="159"/>
    </location>
</feature>
<dbReference type="AlphaFoldDB" id="A0A2U2A032"/>
<evidence type="ECO:0000256" key="5">
    <source>
        <dbReference type="ARBA" id="ARBA00023163"/>
    </source>
</evidence>
<dbReference type="PROSITE" id="PS01063">
    <property type="entry name" value="SIGMA70_ECF"/>
    <property type="match status" value="1"/>
</dbReference>
<dbReference type="GO" id="GO:0006950">
    <property type="term" value="P:response to stress"/>
    <property type="evidence" value="ECO:0007669"/>
    <property type="project" value="UniProtKB-ARBA"/>
</dbReference>
<evidence type="ECO:0000256" key="4">
    <source>
        <dbReference type="ARBA" id="ARBA00023125"/>
    </source>
</evidence>
<evidence type="ECO:0000313" key="10">
    <source>
        <dbReference type="Proteomes" id="UP000245166"/>
    </source>
</evidence>
<dbReference type="Gene3D" id="1.10.1740.10">
    <property type="match status" value="1"/>
</dbReference>
<dbReference type="InterPro" id="IPR007627">
    <property type="entry name" value="RNA_pol_sigma70_r2"/>
</dbReference>
<dbReference type="Pfam" id="PF08281">
    <property type="entry name" value="Sigma70_r4_2"/>
    <property type="match status" value="1"/>
</dbReference>
<reference evidence="9 10" key="1">
    <citation type="submission" date="2018-03" db="EMBL/GenBank/DDBJ databases">
        <title>Genome assembly of novel Miniimonas species PCH200.</title>
        <authorList>
            <person name="Thakur V."/>
            <person name="Kumar V."/>
            <person name="Singh D."/>
        </authorList>
    </citation>
    <scope>NUCLEOTIDE SEQUENCE [LARGE SCALE GENOMIC DNA]</scope>
    <source>
        <strain evidence="9 10">PCH200</strain>
    </source>
</reference>
<dbReference type="GO" id="GO:0003677">
    <property type="term" value="F:DNA binding"/>
    <property type="evidence" value="ECO:0007669"/>
    <property type="project" value="UniProtKB-KW"/>
</dbReference>
<dbReference type="NCBIfam" id="TIGR02937">
    <property type="entry name" value="sigma70-ECF"/>
    <property type="match status" value="1"/>
</dbReference>
<dbReference type="InterPro" id="IPR039425">
    <property type="entry name" value="RNA_pol_sigma-70-like"/>
</dbReference>
<dbReference type="PANTHER" id="PTHR43133:SF62">
    <property type="entry name" value="RNA POLYMERASE SIGMA FACTOR SIGZ"/>
    <property type="match status" value="1"/>
</dbReference>
<dbReference type="InterPro" id="IPR014284">
    <property type="entry name" value="RNA_pol_sigma-70_dom"/>
</dbReference>
<dbReference type="Pfam" id="PF04542">
    <property type="entry name" value="Sigma70_r2"/>
    <property type="match status" value="1"/>
</dbReference>
<evidence type="ECO:0000256" key="1">
    <source>
        <dbReference type="ARBA" id="ARBA00010641"/>
    </source>
</evidence>
<keyword evidence="2 6" id="KW-0805">Transcription regulation</keyword>
<dbReference type="SUPFAM" id="SSF88659">
    <property type="entry name" value="Sigma3 and sigma4 domains of RNA polymerase sigma factors"/>
    <property type="match status" value="1"/>
</dbReference>
<protein>
    <recommendedName>
        <fullName evidence="6">RNA polymerase sigma factor</fullName>
    </recommendedName>
</protein>
<evidence type="ECO:0000256" key="6">
    <source>
        <dbReference type="RuleBase" id="RU000716"/>
    </source>
</evidence>
<dbReference type="GO" id="GO:0006352">
    <property type="term" value="P:DNA-templated transcription initiation"/>
    <property type="evidence" value="ECO:0007669"/>
    <property type="project" value="InterPro"/>
</dbReference>
<dbReference type="InterPro" id="IPR013324">
    <property type="entry name" value="RNA_pol_sigma_r3/r4-like"/>
</dbReference>
<name>A0A2U2A032_9MICO</name>
<sequence length="182" mass="20105">MPHDVDPTAFDVADAYDRFGGELFGFSLNAVRDRGAAEEVVQETFLRAWRARERFDATRGGVRTWLYAIARNVVADSFRRGARTPEPVDLDRLPERAAPADDPVERLAMVEALATLSQEHRQAVVAIHVLGLGYAELADSLGVPVATLRTRTYYGLRALRRHLESQRETGSTTTSTHGEVAG</sequence>
<keyword evidence="5 6" id="KW-0804">Transcription</keyword>
<organism evidence="9 10">
    <name type="scientific">Serinibacter arcticus</name>
    <dbReference type="NCBI Taxonomy" id="1655435"/>
    <lineage>
        <taxon>Bacteria</taxon>
        <taxon>Bacillati</taxon>
        <taxon>Actinomycetota</taxon>
        <taxon>Actinomycetes</taxon>
        <taxon>Micrococcales</taxon>
        <taxon>Beutenbergiaceae</taxon>
        <taxon>Serinibacter</taxon>
    </lineage>
</organism>
<dbReference type="InterPro" id="IPR013325">
    <property type="entry name" value="RNA_pol_sigma_r2"/>
</dbReference>
<evidence type="ECO:0000259" key="8">
    <source>
        <dbReference type="Pfam" id="PF08281"/>
    </source>
</evidence>
<comment type="caution">
    <text evidence="9">The sequence shown here is derived from an EMBL/GenBank/DDBJ whole genome shotgun (WGS) entry which is preliminary data.</text>
</comment>
<keyword evidence="10" id="KW-1185">Reference proteome</keyword>
<dbReference type="OrthoDB" id="9811152at2"/>
<gene>
    <name evidence="9" type="ORF">C8046_14430</name>
</gene>
<dbReference type="PANTHER" id="PTHR43133">
    <property type="entry name" value="RNA POLYMERASE ECF-TYPE SIGMA FACTO"/>
    <property type="match status" value="1"/>
</dbReference>
<dbReference type="GO" id="GO:0016987">
    <property type="term" value="F:sigma factor activity"/>
    <property type="evidence" value="ECO:0007669"/>
    <property type="project" value="UniProtKB-KW"/>
</dbReference>
<evidence type="ECO:0000313" key="9">
    <source>
        <dbReference type="EMBL" id="PWD52573.1"/>
    </source>
</evidence>
<accession>A0A2U2A032</accession>
<dbReference type="InterPro" id="IPR000838">
    <property type="entry name" value="RNA_pol_sigma70_ECF_CS"/>
</dbReference>
<dbReference type="CDD" id="cd06171">
    <property type="entry name" value="Sigma70_r4"/>
    <property type="match status" value="1"/>
</dbReference>
<comment type="similarity">
    <text evidence="1 6">Belongs to the sigma-70 factor family. ECF subfamily.</text>
</comment>
<dbReference type="Gene3D" id="1.10.10.10">
    <property type="entry name" value="Winged helix-like DNA-binding domain superfamily/Winged helix DNA-binding domain"/>
    <property type="match status" value="1"/>
</dbReference>
<dbReference type="InterPro" id="IPR036388">
    <property type="entry name" value="WH-like_DNA-bd_sf"/>
</dbReference>
<dbReference type="SUPFAM" id="SSF88946">
    <property type="entry name" value="Sigma2 domain of RNA polymerase sigma factors"/>
    <property type="match status" value="1"/>
</dbReference>
<evidence type="ECO:0000256" key="3">
    <source>
        <dbReference type="ARBA" id="ARBA00023082"/>
    </source>
</evidence>
<evidence type="ECO:0000259" key="7">
    <source>
        <dbReference type="Pfam" id="PF04542"/>
    </source>
</evidence>
<evidence type="ECO:0000256" key="2">
    <source>
        <dbReference type="ARBA" id="ARBA00023015"/>
    </source>
</evidence>
<dbReference type="EMBL" id="PYHR01000002">
    <property type="protein sequence ID" value="PWD52573.1"/>
    <property type="molecule type" value="Genomic_DNA"/>
</dbReference>
<feature type="domain" description="RNA polymerase sigma-70 region 2" evidence="7">
    <location>
        <begin position="16"/>
        <end position="83"/>
    </location>
</feature>
<keyword evidence="4 6" id="KW-0238">DNA-binding</keyword>